<dbReference type="Gene3D" id="1.10.510.10">
    <property type="entry name" value="Transferase(Phosphotransferase) domain 1"/>
    <property type="match status" value="1"/>
</dbReference>
<dbReference type="PhylomeDB" id="E9GT73"/>
<evidence type="ECO:0000313" key="2">
    <source>
        <dbReference type="EMBL" id="EFX77322.1"/>
    </source>
</evidence>
<dbReference type="GO" id="GO:0004672">
    <property type="term" value="F:protein kinase activity"/>
    <property type="evidence" value="ECO:0007669"/>
    <property type="project" value="InterPro"/>
</dbReference>
<dbReference type="PANTHER" id="PTHR24347">
    <property type="entry name" value="SERINE/THREONINE-PROTEIN KINASE"/>
    <property type="match status" value="1"/>
</dbReference>
<accession>E9GT73</accession>
<feature type="domain" description="Protein kinase" evidence="1">
    <location>
        <begin position="1"/>
        <end position="53"/>
    </location>
</feature>
<dbReference type="HOGENOM" id="CLU_3074642_0_0_1"/>
<evidence type="ECO:0000259" key="1">
    <source>
        <dbReference type="PROSITE" id="PS50011"/>
    </source>
</evidence>
<evidence type="ECO:0000313" key="3">
    <source>
        <dbReference type="Proteomes" id="UP000000305"/>
    </source>
</evidence>
<organism evidence="2 3">
    <name type="scientific">Daphnia pulex</name>
    <name type="common">Water flea</name>
    <dbReference type="NCBI Taxonomy" id="6669"/>
    <lineage>
        <taxon>Eukaryota</taxon>
        <taxon>Metazoa</taxon>
        <taxon>Ecdysozoa</taxon>
        <taxon>Arthropoda</taxon>
        <taxon>Crustacea</taxon>
        <taxon>Branchiopoda</taxon>
        <taxon>Diplostraca</taxon>
        <taxon>Cladocera</taxon>
        <taxon>Anomopoda</taxon>
        <taxon>Daphniidae</taxon>
        <taxon>Daphnia</taxon>
    </lineage>
</organism>
<proteinExistence type="predicted"/>
<dbReference type="InterPro" id="IPR000719">
    <property type="entry name" value="Prot_kinase_dom"/>
</dbReference>
<reference evidence="2 3" key="1">
    <citation type="journal article" date="2011" name="Science">
        <title>The ecoresponsive genome of Daphnia pulex.</title>
        <authorList>
            <person name="Colbourne J.K."/>
            <person name="Pfrender M.E."/>
            <person name="Gilbert D."/>
            <person name="Thomas W.K."/>
            <person name="Tucker A."/>
            <person name="Oakley T.H."/>
            <person name="Tokishita S."/>
            <person name="Aerts A."/>
            <person name="Arnold G.J."/>
            <person name="Basu M.K."/>
            <person name="Bauer D.J."/>
            <person name="Caceres C.E."/>
            <person name="Carmel L."/>
            <person name="Casola C."/>
            <person name="Choi J.H."/>
            <person name="Detter J.C."/>
            <person name="Dong Q."/>
            <person name="Dusheyko S."/>
            <person name="Eads B.D."/>
            <person name="Frohlich T."/>
            <person name="Geiler-Samerotte K.A."/>
            <person name="Gerlach D."/>
            <person name="Hatcher P."/>
            <person name="Jogdeo S."/>
            <person name="Krijgsveld J."/>
            <person name="Kriventseva E.V."/>
            <person name="Kultz D."/>
            <person name="Laforsch C."/>
            <person name="Lindquist E."/>
            <person name="Lopez J."/>
            <person name="Manak J.R."/>
            <person name="Muller J."/>
            <person name="Pangilinan J."/>
            <person name="Patwardhan R.P."/>
            <person name="Pitluck S."/>
            <person name="Pritham E.J."/>
            <person name="Rechtsteiner A."/>
            <person name="Rho M."/>
            <person name="Rogozin I.B."/>
            <person name="Sakarya O."/>
            <person name="Salamov A."/>
            <person name="Schaack S."/>
            <person name="Shapiro H."/>
            <person name="Shiga Y."/>
            <person name="Skalitzky C."/>
            <person name="Smith Z."/>
            <person name="Souvorov A."/>
            <person name="Sung W."/>
            <person name="Tang Z."/>
            <person name="Tsuchiya D."/>
            <person name="Tu H."/>
            <person name="Vos H."/>
            <person name="Wang M."/>
            <person name="Wolf Y.I."/>
            <person name="Yamagata H."/>
            <person name="Yamada T."/>
            <person name="Ye Y."/>
            <person name="Shaw J.R."/>
            <person name="Andrews J."/>
            <person name="Crease T.J."/>
            <person name="Tang H."/>
            <person name="Lucas S.M."/>
            <person name="Robertson H.M."/>
            <person name="Bork P."/>
            <person name="Koonin E.V."/>
            <person name="Zdobnov E.M."/>
            <person name="Grigoriev I.V."/>
            <person name="Lynch M."/>
            <person name="Boore J.L."/>
        </authorList>
    </citation>
    <scope>NUCLEOTIDE SEQUENCE [LARGE SCALE GENOMIC DNA]</scope>
</reference>
<dbReference type="GO" id="GO:0005524">
    <property type="term" value="F:ATP binding"/>
    <property type="evidence" value="ECO:0007669"/>
    <property type="project" value="InterPro"/>
</dbReference>
<gene>
    <name evidence="2" type="ORF">DAPPUDRAFT_54324</name>
</gene>
<dbReference type="EMBL" id="GL732563">
    <property type="protein sequence ID" value="EFX77322.1"/>
    <property type="molecule type" value="Genomic_DNA"/>
</dbReference>
<feature type="non-terminal residue" evidence="2">
    <location>
        <position position="1"/>
    </location>
</feature>
<dbReference type="AlphaFoldDB" id="E9GT73"/>
<keyword evidence="3" id="KW-1185">Reference proteome</keyword>
<dbReference type="InParanoid" id="E9GT73"/>
<dbReference type="SUPFAM" id="SSF56112">
    <property type="entry name" value="Protein kinase-like (PK-like)"/>
    <property type="match status" value="1"/>
</dbReference>
<dbReference type="Pfam" id="PF00069">
    <property type="entry name" value="Pkinase"/>
    <property type="match status" value="1"/>
</dbReference>
<dbReference type="OrthoDB" id="40902at2759"/>
<sequence length="53" mass="6049">KTYCGTPLYLAPEVRRNVSRKPYTSAVDVWSLGVILLFMLSGNHPFVESIEHR</sequence>
<protein>
    <recommendedName>
        <fullName evidence="1">Protein kinase domain-containing protein</fullName>
    </recommendedName>
</protein>
<name>E9GT73_DAPPU</name>
<dbReference type="Proteomes" id="UP000000305">
    <property type="component" value="Unassembled WGS sequence"/>
</dbReference>
<dbReference type="PROSITE" id="PS50011">
    <property type="entry name" value="PROTEIN_KINASE_DOM"/>
    <property type="match status" value="1"/>
</dbReference>
<dbReference type="KEGG" id="dpx:DAPPUDRAFT_54324"/>
<dbReference type="eggNOG" id="KOG0615">
    <property type="taxonomic scope" value="Eukaryota"/>
</dbReference>
<dbReference type="InterPro" id="IPR011009">
    <property type="entry name" value="Kinase-like_dom_sf"/>
</dbReference>